<evidence type="ECO:0000313" key="3">
    <source>
        <dbReference type="Proteomes" id="UP000190814"/>
    </source>
</evidence>
<dbReference type="SUPFAM" id="SSF53146">
    <property type="entry name" value="Nitrogenase accessory factor-like"/>
    <property type="match status" value="1"/>
</dbReference>
<dbReference type="EMBL" id="FUXZ01000006">
    <property type="protein sequence ID" value="SKA65248.1"/>
    <property type="molecule type" value="Genomic_DNA"/>
</dbReference>
<dbReference type="Pfam" id="PF02579">
    <property type="entry name" value="Nitro_FeMo-Co"/>
    <property type="match status" value="1"/>
</dbReference>
<keyword evidence="3" id="KW-1185">Reference proteome</keyword>
<protein>
    <submittedName>
        <fullName evidence="2">Predicted Fe-Mo cluster-binding protein, NifX family</fullName>
    </submittedName>
</protein>
<proteinExistence type="predicted"/>
<dbReference type="RefSeq" id="WP_078765933.1">
    <property type="nucleotide sequence ID" value="NZ_FUXZ01000006.1"/>
</dbReference>
<organism evidence="2 3">
    <name type="scientific">Eubacterium uniforme</name>
    <dbReference type="NCBI Taxonomy" id="39495"/>
    <lineage>
        <taxon>Bacteria</taxon>
        <taxon>Bacillati</taxon>
        <taxon>Bacillota</taxon>
        <taxon>Clostridia</taxon>
        <taxon>Eubacteriales</taxon>
        <taxon>Eubacteriaceae</taxon>
        <taxon>Eubacterium</taxon>
    </lineage>
</organism>
<dbReference type="Gene3D" id="3.30.420.130">
    <property type="entry name" value="Dinitrogenase iron-molybdenum cofactor biosynthesis domain"/>
    <property type="match status" value="1"/>
</dbReference>
<evidence type="ECO:0000259" key="1">
    <source>
        <dbReference type="Pfam" id="PF02579"/>
    </source>
</evidence>
<name>A0A1T4VK55_9FIRM</name>
<dbReference type="InterPro" id="IPR003731">
    <property type="entry name" value="Di-Nase_FeMo-co_biosynth"/>
</dbReference>
<evidence type="ECO:0000313" key="2">
    <source>
        <dbReference type="EMBL" id="SKA65248.1"/>
    </source>
</evidence>
<feature type="domain" description="Dinitrogenase iron-molybdenum cofactor biosynthesis" evidence="1">
    <location>
        <begin position="13"/>
        <end position="106"/>
    </location>
</feature>
<dbReference type="InterPro" id="IPR051840">
    <property type="entry name" value="NifX/NifY_domain"/>
</dbReference>
<dbReference type="Proteomes" id="UP000190814">
    <property type="component" value="Unassembled WGS sequence"/>
</dbReference>
<accession>A0A1T4VK55</accession>
<gene>
    <name evidence="2" type="ORF">SAMN02745111_01056</name>
</gene>
<sequence length="116" mass="12927">MDKTLVAVASSDGIVVNNHFGKASKFYIYSIDDDDVSFKEIRNLTPVCEAGNHDEEKLESNLKALSDCEYLLVSKIGFGAQSKAEAFGIEAFEIPGIIEDSIEQMIKYIKIKELFK</sequence>
<dbReference type="OrthoDB" id="280278at2"/>
<reference evidence="2 3" key="1">
    <citation type="submission" date="2017-02" db="EMBL/GenBank/DDBJ databases">
        <authorList>
            <person name="Peterson S.W."/>
        </authorList>
    </citation>
    <scope>NUCLEOTIDE SEQUENCE [LARGE SCALE GENOMIC DNA]</scope>
    <source>
        <strain evidence="2 3">ATCC 35992</strain>
    </source>
</reference>
<dbReference type="STRING" id="39495.SAMN02745111_01056"/>
<dbReference type="PANTHER" id="PTHR33937">
    <property type="entry name" value="IRON-MOLYBDENUM PROTEIN-RELATED-RELATED"/>
    <property type="match status" value="1"/>
</dbReference>
<dbReference type="PANTHER" id="PTHR33937:SF2">
    <property type="entry name" value="DINITROGENASE IRON-MOLYBDENUM COFACTOR BIOSYNTHESIS DOMAIN-CONTAINING PROTEIN"/>
    <property type="match status" value="1"/>
</dbReference>
<dbReference type="InterPro" id="IPR036105">
    <property type="entry name" value="DiNase_FeMo-co_biosyn_sf"/>
</dbReference>
<dbReference type="AlphaFoldDB" id="A0A1T4VK55"/>